<dbReference type="SUPFAM" id="SSF56219">
    <property type="entry name" value="DNase I-like"/>
    <property type="match status" value="1"/>
</dbReference>
<evidence type="ECO:0008006" key="3">
    <source>
        <dbReference type="Google" id="ProtNLM"/>
    </source>
</evidence>
<accession>A0A1C4CVJ6</accession>
<dbReference type="AlphaFoldDB" id="A0A1C4CVJ6"/>
<name>A0A1C4CVJ6_BACMY</name>
<dbReference type="Proteomes" id="UP000195696">
    <property type="component" value="Unassembled WGS sequence"/>
</dbReference>
<dbReference type="RefSeq" id="WP_002148351.1">
    <property type="nucleotide sequence ID" value="NZ_CP035953.1"/>
</dbReference>
<reference evidence="1 2" key="1">
    <citation type="submission" date="2016-08" db="EMBL/GenBank/DDBJ databases">
        <authorList>
            <person name="Seilhamer J.J."/>
        </authorList>
    </citation>
    <scope>NUCLEOTIDE SEQUENCE [LARGE SCALE GENOMIC DNA]</scope>
    <source>
        <strain evidence="1 2">SDA_GO95</strain>
    </source>
</reference>
<sequence length="83" mass="9935">MRIATLNIWNHQTLWSERLEAICEEVQNVAPHILAIQEVRSHMDDEKKINVAQYIANQIGYPFCIFKEYHAYFRVIITVFLWI</sequence>
<dbReference type="InterPro" id="IPR036691">
    <property type="entry name" value="Endo/exonu/phosph_ase_sf"/>
</dbReference>
<organism evidence="1 2">
    <name type="scientific">Bacillus mycoides</name>
    <dbReference type="NCBI Taxonomy" id="1405"/>
    <lineage>
        <taxon>Bacteria</taxon>
        <taxon>Bacillati</taxon>
        <taxon>Bacillota</taxon>
        <taxon>Bacilli</taxon>
        <taxon>Bacillales</taxon>
        <taxon>Bacillaceae</taxon>
        <taxon>Bacillus</taxon>
        <taxon>Bacillus cereus group</taxon>
    </lineage>
</organism>
<evidence type="ECO:0000313" key="2">
    <source>
        <dbReference type="Proteomes" id="UP000195696"/>
    </source>
</evidence>
<dbReference type="EMBL" id="FMAK01000030">
    <property type="protein sequence ID" value="SCB67955.1"/>
    <property type="molecule type" value="Genomic_DNA"/>
</dbReference>
<evidence type="ECO:0000313" key="1">
    <source>
        <dbReference type="EMBL" id="SCB67955.1"/>
    </source>
</evidence>
<protein>
    <recommendedName>
        <fullName evidence="3">Endonuclease/exonuclease/phosphatase domain-containing protein</fullName>
    </recommendedName>
</protein>
<dbReference type="Gene3D" id="3.60.10.10">
    <property type="entry name" value="Endonuclease/exonuclease/phosphatase"/>
    <property type="match status" value="1"/>
</dbReference>
<gene>
    <name evidence="1" type="ORF">BWGO95_02085</name>
</gene>
<proteinExistence type="predicted"/>